<dbReference type="GO" id="GO:0030145">
    <property type="term" value="F:manganese ion binding"/>
    <property type="evidence" value="ECO:0007669"/>
    <property type="project" value="InterPro"/>
</dbReference>
<dbReference type="GO" id="GO:0070006">
    <property type="term" value="F:metalloaminopeptidase activity"/>
    <property type="evidence" value="ECO:0007669"/>
    <property type="project" value="InterPro"/>
</dbReference>
<dbReference type="AlphaFoldDB" id="A0A3D9D8W0"/>
<dbReference type="PRINTS" id="PR00481">
    <property type="entry name" value="LAMNOPPTDASE"/>
</dbReference>
<accession>A0A3D9D8W0</accession>
<dbReference type="RefSeq" id="WP_116013728.1">
    <property type="nucleotide sequence ID" value="NZ_QNUH01000020.1"/>
</dbReference>
<dbReference type="GO" id="GO:0006508">
    <property type="term" value="P:proteolysis"/>
    <property type="evidence" value="ECO:0007669"/>
    <property type="project" value="UniProtKB-KW"/>
</dbReference>
<keyword evidence="4" id="KW-0378">Hydrolase</keyword>
<dbReference type="CDD" id="cd00433">
    <property type="entry name" value="Peptidase_M17"/>
    <property type="match status" value="1"/>
</dbReference>
<dbReference type="PANTHER" id="PTHR11963">
    <property type="entry name" value="LEUCINE AMINOPEPTIDASE-RELATED"/>
    <property type="match status" value="1"/>
</dbReference>
<evidence type="ECO:0000256" key="5">
    <source>
        <dbReference type="ARBA" id="ARBA00023211"/>
    </source>
</evidence>
<evidence type="ECO:0000256" key="2">
    <source>
        <dbReference type="ARBA" id="ARBA00022438"/>
    </source>
</evidence>
<dbReference type="GO" id="GO:0005737">
    <property type="term" value="C:cytoplasm"/>
    <property type="evidence" value="ECO:0007669"/>
    <property type="project" value="InterPro"/>
</dbReference>
<dbReference type="EMBL" id="QNUH01000020">
    <property type="protein sequence ID" value="REC74442.1"/>
    <property type="molecule type" value="Genomic_DNA"/>
</dbReference>
<evidence type="ECO:0000256" key="1">
    <source>
        <dbReference type="ARBA" id="ARBA00009528"/>
    </source>
</evidence>
<name>A0A3D9D8W0_9FLAO</name>
<evidence type="ECO:0000259" key="6">
    <source>
        <dbReference type="PROSITE" id="PS00631"/>
    </source>
</evidence>
<dbReference type="OrthoDB" id="9809354at2"/>
<dbReference type="Pfam" id="PF00883">
    <property type="entry name" value="Peptidase_M17"/>
    <property type="match status" value="1"/>
</dbReference>
<proteinExistence type="inferred from homology"/>
<feature type="domain" description="Cytosol aminopeptidase" evidence="6">
    <location>
        <begin position="318"/>
        <end position="325"/>
    </location>
</feature>
<evidence type="ECO:0000313" key="7">
    <source>
        <dbReference type="EMBL" id="REC74442.1"/>
    </source>
</evidence>
<comment type="similarity">
    <text evidence="1">Belongs to the peptidase M17 family.</text>
</comment>
<dbReference type="InterPro" id="IPR011356">
    <property type="entry name" value="Leucine_aapep/pepB"/>
</dbReference>
<evidence type="ECO:0000256" key="3">
    <source>
        <dbReference type="ARBA" id="ARBA00022670"/>
    </source>
</evidence>
<dbReference type="PROSITE" id="PS00631">
    <property type="entry name" value="CYTOSOL_AP"/>
    <property type="match status" value="1"/>
</dbReference>
<dbReference type="PANTHER" id="PTHR11963:SF23">
    <property type="entry name" value="CYTOSOL AMINOPEPTIDASE"/>
    <property type="match status" value="1"/>
</dbReference>
<comment type="caution">
    <text evidence="7">The sequence shown here is derived from an EMBL/GenBank/DDBJ whole genome shotgun (WGS) entry which is preliminary data.</text>
</comment>
<dbReference type="SUPFAM" id="SSF53187">
    <property type="entry name" value="Zn-dependent exopeptidases"/>
    <property type="match status" value="1"/>
</dbReference>
<evidence type="ECO:0000313" key="8">
    <source>
        <dbReference type="Proteomes" id="UP000257030"/>
    </source>
</evidence>
<dbReference type="Gene3D" id="3.40.630.10">
    <property type="entry name" value="Zn peptidases"/>
    <property type="match status" value="1"/>
</dbReference>
<dbReference type="Proteomes" id="UP000257030">
    <property type="component" value="Unassembled WGS sequence"/>
</dbReference>
<keyword evidence="8" id="KW-1185">Reference proteome</keyword>
<dbReference type="InterPro" id="IPR000819">
    <property type="entry name" value="Peptidase_M17_C"/>
</dbReference>
<organism evidence="7 8">
    <name type="scientific">Chryseobacterium elymi</name>
    <dbReference type="NCBI Taxonomy" id="395936"/>
    <lineage>
        <taxon>Bacteria</taxon>
        <taxon>Pseudomonadati</taxon>
        <taxon>Bacteroidota</taxon>
        <taxon>Flavobacteriia</taxon>
        <taxon>Flavobacteriales</taxon>
        <taxon>Weeksellaceae</taxon>
        <taxon>Chryseobacterium group</taxon>
        <taxon>Chryseobacterium</taxon>
    </lineage>
</organism>
<keyword evidence="3" id="KW-0645">Protease</keyword>
<protein>
    <submittedName>
        <fullName evidence="7">Leucyl aminopeptidase family protein</fullName>
    </submittedName>
</protein>
<keyword evidence="5" id="KW-0464">Manganese</keyword>
<reference evidence="7 8" key="1">
    <citation type="journal article" date="2010" name="Syst. Appl. Microbiol.">
        <title>Four new species of Chryseobacterium from the rhizosphere of coastal sand dune plants, Chryseobacterium elymi sp. nov., Chryseobacterium hagamense sp. nov., Chryseobacterium lathyri sp. nov. and Chryseobacterium rhizosphaerae sp. nov.</title>
        <authorList>
            <person name="Cho S.H."/>
            <person name="Lee K.S."/>
            <person name="Shin D.S."/>
            <person name="Han J.H."/>
            <person name="Park K.S."/>
            <person name="Lee C.H."/>
            <person name="Park K.H."/>
            <person name="Kim S.B."/>
        </authorList>
    </citation>
    <scope>NUCLEOTIDE SEQUENCE [LARGE SCALE GENOMIC DNA]</scope>
    <source>
        <strain evidence="7 8">KCTC 22547</strain>
    </source>
</reference>
<keyword evidence="2 7" id="KW-0031">Aminopeptidase</keyword>
<evidence type="ECO:0000256" key="4">
    <source>
        <dbReference type="ARBA" id="ARBA00022801"/>
    </source>
</evidence>
<sequence length="471" mass="52824">MKLINKKNKKYTQIFHLFTEEEWTKSNKNYNKNISSFFSGKKYEVFIHTDEENIVYLIGLGTSTVQNFEVQQVAVKFSQTQKDKLQAAPTLVLAGFLNEKQFEEFVKGLLFGTYSYPFDKKHAFWNTKFEIHFENLSQKKLDTISSKAEALANGQTACQEWLNKPANLKKPDMLSLFLKNMARKYDLKYTAFNRKKCEELGLGAYLSVNQGSAYDAAFTIIEYKTTVKNAKTFGLVGKCVLFDTGGISLKNPDNMHYMKSDMGGATAVIGTLIYAAEMKLPVNIVAILPITDNAISENAFLPSDVITAYNGKTIEVLNTDAEGRMVLADGLSYLTKNYKTDFLIDLATLTGSSVRMFGDTCGAMFSNNDELKNILIKTGDSTNQRVWNLPLWDVWKDDIQSDVADLKNISMKPIGDCIIAAKFLEQFIENHPKWAHLDIAGVAFGSTGYSKEKAATGFGVQLLADLIENYH</sequence>
<gene>
    <name evidence="7" type="ORF">DRF60_17465</name>
</gene>